<evidence type="ECO:0000256" key="1">
    <source>
        <dbReference type="SAM" id="MobiDB-lite"/>
    </source>
</evidence>
<proteinExistence type="predicted"/>
<accession>A0A0B6ZWG3</accession>
<protein>
    <submittedName>
        <fullName evidence="2">Uncharacterized protein</fullName>
    </submittedName>
</protein>
<gene>
    <name evidence="2" type="primary">ORF81085</name>
</gene>
<reference evidence="2" key="1">
    <citation type="submission" date="2014-12" db="EMBL/GenBank/DDBJ databases">
        <title>Insight into the proteome of Arion vulgaris.</title>
        <authorList>
            <person name="Aradska J."/>
            <person name="Bulat T."/>
            <person name="Smidak R."/>
            <person name="Sarate P."/>
            <person name="Gangsoo J."/>
            <person name="Sialana F."/>
            <person name="Bilban M."/>
            <person name="Lubec G."/>
        </authorList>
    </citation>
    <scope>NUCLEOTIDE SEQUENCE</scope>
    <source>
        <tissue evidence="2">Skin</tissue>
    </source>
</reference>
<sequence>KDDDFEVSLLPSIPKYALEEETKDTYEYIRDLGEHFELHHIVETEYDYSCRDFADFECGFINSLPEETVESFGEMKDYKNKTDYRDKQDKTENIFKRLMEPEEKNECRDMQKNSIRRMQDPD</sequence>
<organism evidence="2">
    <name type="scientific">Arion vulgaris</name>
    <dbReference type="NCBI Taxonomy" id="1028688"/>
    <lineage>
        <taxon>Eukaryota</taxon>
        <taxon>Metazoa</taxon>
        <taxon>Spiralia</taxon>
        <taxon>Lophotrochozoa</taxon>
        <taxon>Mollusca</taxon>
        <taxon>Gastropoda</taxon>
        <taxon>Heterobranchia</taxon>
        <taxon>Euthyneura</taxon>
        <taxon>Panpulmonata</taxon>
        <taxon>Eupulmonata</taxon>
        <taxon>Stylommatophora</taxon>
        <taxon>Helicina</taxon>
        <taxon>Arionoidea</taxon>
        <taxon>Arionidae</taxon>
        <taxon>Arion</taxon>
    </lineage>
</organism>
<dbReference type="AlphaFoldDB" id="A0A0B6ZWG3"/>
<feature type="non-terminal residue" evidence="2">
    <location>
        <position position="122"/>
    </location>
</feature>
<dbReference type="EMBL" id="HACG01025240">
    <property type="protein sequence ID" value="CEK72105.1"/>
    <property type="molecule type" value="Transcribed_RNA"/>
</dbReference>
<evidence type="ECO:0000313" key="2">
    <source>
        <dbReference type="EMBL" id="CEK72105.1"/>
    </source>
</evidence>
<name>A0A0B6ZWG3_9EUPU</name>
<feature type="non-terminal residue" evidence="2">
    <location>
        <position position="1"/>
    </location>
</feature>
<feature type="region of interest" description="Disordered" evidence="1">
    <location>
        <begin position="96"/>
        <end position="122"/>
    </location>
</feature>